<keyword evidence="4" id="KW-1185">Reference proteome</keyword>
<organism evidence="3 4">
    <name type="scientific">Dryococelus australis</name>
    <dbReference type="NCBI Taxonomy" id="614101"/>
    <lineage>
        <taxon>Eukaryota</taxon>
        <taxon>Metazoa</taxon>
        <taxon>Ecdysozoa</taxon>
        <taxon>Arthropoda</taxon>
        <taxon>Hexapoda</taxon>
        <taxon>Insecta</taxon>
        <taxon>Pterygota</taxon>
        <taxon>Neoptera</taxon>
        <taxon>Polyneoptera</taxon>
        <taxon>Phasmatodea</taxon>
        <taxon>Verophasmatodea</taxon>
        <taxon>Anareolatae</taxon>
        <taxon>Phasmatidae</taxon>
        <taxon>Eurycanthinae</taxon>
        <taxon>Dryococelus</taxon>
    </lineage>
</organism>
<proteinExistence type="predicted"/>
<dbReference type="InterPro" id="IPR036397">
    <property type="entry name" value="RNaseH_sf"/>
</dbReference>
<feature type="domain" description="Tc1-like transposase DDE" evidence="2">
    <location>
        <begin position="547"/>
        <end position="604"/>
    </location>
</feature>
<name>A0ABQ9H6B7_9NEOP</name>
<evidence type="ECO:0000256" key="1">
    <source>
        <dbReference type="SAM" id="MobiDB-lite"/>
    </source>
</evidence>
<feature type="compositionally biased region" description="Basic and acidic residues" evidence="1">
    <location>
        <begin position="784"/>
        <end position="799"/>
    </location>
</feature>
<dbReference type="EMBL" id="JARBHB010000007">
    <property type="protein sequence ID" value="KAJ8879843.1"/>
    <property type="molecule type" value="Genomic_DNA"/>
</dbReference>
<accession>A0ABQ9H6B7</accession>
<gene>
    <name evidence="3" type="ORF">PR048_020460</name>
</gene>
<feature type="region of interest" description="Disordered" evidence="1">
    <location>
        <begin position="772"/>
        <end position="805"/>
    </location>
</feature>
<sequence>MVSHIIVAECLRGVLITCLKLHNQHFITPASILFLILLPESKCIVVIDSADSPEALVKDNLASRAAAPTNRSLLLCNPRAFPADLRIMWQDNSSSFVPLFVHVNARSPSGTGNVQPLNAYGAAGVKWLDYSLPTQANQARFPVGSGGFSHLGILPDDSAGRWAFSGISRFPSLLIPSLLHTYLASLTSALNDLMLRAAQISSLTQCFRKILSPKHALLGNIQYSFTRFILNSWEIFLSFLCRLTEIPLTTWNNFNSAISNFWGCGSLVVRLLASHQGESCWIPDGVIPGFSHVGIVVDDAAGRLVFSGISRFPRHFIPALLRTHLTSPSSVMKTSIPNLFLPHSPPVALNVTGACQRPCQLNYMQLWALECYFVATFAAQLLDGGSAEASDKLIEIQAACALLGQNPCASVSGKYEGRLSGVAVRALASYLGERGLIPGGATLEYSHLGIVAGRTPLHLQCANKLFGCLFRGGAICAHYTPLFFPSISRTNCTSTSVDLCFTAFGVGPLVFVRGSMNTEAYCNILGNEMLSTLWRFYGMDPCYFQDDNASCHVSRATMQWHADNNVRRLDWPAQSPDFNPIKHLWDELDRWVRARQARPKSISQLMEWLREEWRRIPVDVLQTLVESVPDRVAAVIATKRVRLPCTLKDVSINGRTMRLVTGSIRELPLLLSLHSGAAPYSTRFTRSGSQDLHSERVIIQPVLCEVLPQHSLGHLKVLCAYTACNIRNIQVSCKIGLAACQRLRQPFLTTHIPGIGKDIIIPWRYKSMEWKPRHESESGQQTIMKDKDRASSGKKKPDNKSASLDNCGEDRLLQLHHLLPPINNIR</sequence>
<evidence type="ECO:0000259" key="2">
    <source>
        <dbReference type="Pfam" id="PF13358"/>
    </source>
</evidence>
<dbReference type="Pfam" id="PF13358">
    <property type="entry name" value="DDE_3"/>
    <property type="match status" value="1"/>
</dbReference>
<reference evidence="3 4" key="1">
    <citation type="submission" date="2023-02" db="EMBL/GenBank/DDBJ databases">
        <title>LHISI_Scaffold_Assembly.</title>
        <authorList>
            <person name="Stuart O.P."/>
            <person name="Cleave R."/>
            <person name="Magrath M.J.L."/>
            <person name="Mikheyev A.S."/>
        </authorList>
    </citation>
    <scope>NUCLEOTIDE SEQUENCE [LARGE SCALE GENOMIC DNA]</scope>
    <source>
        <strain evidence="3">Daus_M_001</strain>
        <tissue evidence="3">Leg muscle</tissue>
    </source>
</reference>
<comment type="caution">
    <text evidence="3">The sequence shown here is derived from an EMBL/GenBank/DDBJ whole genome shotgun (WGS) entry which is preliminary data.</text>
</comment>
<evidence type="ECO:0000313" key="4">
    <source>
        <dbReference type="Proteomes" id="UP001159363"/>
    </source>
</evidence>
<evidence type="ECO:0000313" key="3">
    <source>
        <dbReference type="EMBL" id="KAJ8879843.1"/>
    </source>
</evidence>
<dbReference type="Gene3D" id="3.30.420.10">
    <property type="entry name" value="Ribonuclease H-like superfamily/Ribonuclease H"/>
    <property type="match status" value="1"/>
</dbReference>
<dbReference type="InterPro" id="IPR038717">
    <property type="entry name" value="Tc1-like_DDE_dom"/>
</dbReference>
<dbReference type="Proteomes" id="UP001159363">
    <property type="component" value="Chromosome 6"/>
</dbReference>
<protein>
    <recommendedName>
        <fullName evidence="2">Tc1-like transposase DDE domain-containing protein</fullName>
    </recommendedName>
</protein>